<dbReference type="Gene3D" id="3.40.50.1820">
    <property type="entry name" value="alpha/beta hydrolase"/>
    <property type="match status" value="2"/>
</dbReference>
<dbReference type="AlphaFoldDB" id="B4EDP1"/>
<dbReference type="BioCyc" id="BCEN216591:G1G1V-1283-MONOMER"/>
<dbReference type="HOGENOM" id="CLU_059005_0_0_4"/>
<keyword evidence="2" id="KW-1185">Reference proteome</keyword>
<evidence type="ECO:0008006" key="3">
    <source>
        <dbReference type="Google" id="ProtNLM"/>
    </source>
</evidence>
<accession>B4EDP1</accession>
<name>B4EDP1_BURCJ</name>
<protein>
    <recommendedName>
        <fullName evidence="3">Alpha/beta hydrolase</fullName>
    </recommendedName>
</protein>
<gene>
    <name evidence="1" type="ORF">BCAL1161</name>
</gene>
<sequence length="427" mass="46004">MNGLSPSSKPAAQATAGFLNTDWNPRDVPPGTVTTNVVLRTADQAATGGSLYRPSTATDTVVCVMHPREFMACHYLIPDIVEAGYAAWSQSPRSVGNDLRLEHEFALHDVAAGLQYLRAAGFRRIVLLGNSGGAGLYALYVQQSALPGAQRIARTPGGRPTQLAELDMPVVDGFVLVGPHPGQGALLLNCIDPSVTDENDPLSVDPSLDPLSPANGYAGKGNTRYSAEFVERYRGAQHARVARLDAHARTLIARRQEARRRVKESGANGIAVTPEDRRVAAHTPIFNVWRTDADLRCFDLGLDASDRKFGSLWGADPYASNYGAVGFARQCTPESWLSTWSALSSNASLASTAPSIVQPVLVIEYTGDQACFPGDVQRIVDAIASPSKHHHRVRGDHHGRALSADEAPGRLEAGRLLTQWLREQFSL</sequence>
<dbReference type="KEGG" id="bcj:BCAL1161"/>
<proteinExistence type="predicted"/>
<reference evidence="1 2" key="1">
    <citation type="journal article" date="2009" name="J. Bacteriol.">
        <title>The genome of Burkholderia cenocepacia J2315, an epidemic pathogen of cystic fibrosis patients.</title>
        <authorList>
            <person name="Holden M.T."/>
            <person name="Seth-Smith H.M."/>
            <person name="Crossman L.C."/>
            <person name="Sebaihia M."/>
            <person name="Bentley S.D."/>
            <person name="Cerdeno-Tarraga A.M."/>
            <person name="Thomson N.R."/>
            <person name="Bason N."/>
            <person name="Quail M.A."/>
            <person name="Sharp S."/>
            <person name="Cherevach I."/>
            <person name="Churcher C."/>
            <person name="Goodhead I."/>
            <person name="Hauser H."/>
            <person name="Holroyd N."/>
            <person name="Mungall K."/>
            <person name="Scott P."/>
            <person name="Walker D."/>
            <person name="White B."/>
            <person name="Rose H."/>
            <person name="Iversen P."/>
            <person name="Mil-Homens D."/>
            <person name="Rocha E.P."/>
            <person name="Fialho A.M."/>
            <person name="Baldwin A."/>
            <person name="Dowson C."/>
            <person name="Barrell B.G."/>
            <person name="Govan J.R."/>
            <person name="Vandamme P."/>
            <person name="Hart C.A."/>
            <person name="Mahenthiralingam E."/>
            <person name="Parkhill J."/>
        </authorList>
    </citation>
    <scope>NUCLEOTIDE SEQUENCE [LARGE SCALE GENOMIC DNA]</scope>
    <source>
        <strain evidence="2">ATCC BAA-245 / DSM 16553 / LMG 16656 / NCTC 13227 / J2315 / CF5610</strain>
    </source>
</reference>
<dbReference type="RefSeq" id="WP_006492256.1">
    <property type="nucleotide sequence ID" value="NC_011000.1"/>
</dbReference>
<organism evidence="1 2">
    <name type="scientific">Burkholderia cenocepacia (strain ATCC BAA-245 / DSM 16553 / LMG 16656 / NCTC 13227 / J2315 / CF5610)</name>
    <name type="common">Burkholderia cepacia (strain J2315)</name>
    <dbReference type="NCBI Taxonomy" id="216591"/>
    <lineage>
        <taxon>Bacteria</taxon>
        <taxon>Pseudomonadati</taxon>
        <taxon>Pseudomonadota</taxon>
        <taxon>Betaproteobacteria</taxon>
        <taxon>Burkholderiales</taxon>
        <taxon>Burkholderiaceae</taxon>
        <taxon>Burkholderia</taxon>
        <taxon>Burkholderia cepacia complex</taxon>
    </lineage>
</organism>
<dbReference type="EMBL" id="AM747720">
    <property type="protein sequence ID" value="CAR51461.1"/>
    <property type="molecule type" value="Genomic_DNA"/>
</dbReference>
<evidence type="ECO:0000313" key="2">
    <source>
        <dbReference type="Proteomes" id="UP000001035"/>
    </source>
</evidence>
<dbReference type="eggNOG" id="COG1073">
    <property type="taxonomic scope" value="Bacteria"/>
</dbReference>
<evidence type="ECO:0000313" key="1">
    <source>
        <dbReference type="EMBL" id="CAR51461.1"/>
    </source>
</evidence>
<dbReference type="Proteomes" id="UP000001035">
    <property type="component" value="Chromosome 1"/>
</dbReference>
<dbReference type="InterPro" id="IPR029058">
    <property type="entry name" value="AB_hydrolase_fold"/>
</dbReference>
<dbReference type="SUPFAM" id="SSF53474">
    <property type="entry name" value="alpha/beta-Hydrolases"/>
    <property type="match status" value="1"/>
</dbReference>